<dbReference type="Pfam" id="PF04463">
    <property type="entry name" value="2-thiour_desulf"/>
    <property type="match status" value="1"/>
</dbReference>
<dbReference type="GeneID" id="64195284"/>
<protein>
    <submittedName>
        <fullName evidence="2">DUF523 domain-containing protein</fullName>
    </submittedName>
</protein>
<dbReference type="Proteomes" id="UP000261032">
    <property type="component" value="Unassembled WGS sequence"/>
</dbReference>
<name>A0A3E3EHX2_9FIRM</name>
<comment type="caution">
    <text evidence="2">The sequence shown here is derived from an EMBL/GenBank/DDBJ whole genome shotgun (WGS) entry which is preliminary data.</text>
</comment>
<dbReference type="RefSeq" id="WP_008791427.1">
    <property type="nucleotide sequence ID" value="NZ_BAABXX010000001.1"/>
</dbReference>
<dbReference type="PANTHER" id="PTHR30087">
    <property type="entry name" value="INNER MEMBRANE PROTEIN"/>
    <property type="match status" value="1"/>
</dbReference>
<accession>A0A3E3EHX2</accession>
<evidence type="ECO:0000313" key="1">
    <source>
        <dbReference type="EMBL" id="MDB7082313.1"/>
    </source>
</evidence>
<evidence type="ECO:0000313" key="3">
    <source>
        <dbReference type="Proteomes" id="UP000261032"/>
    </source>
</evidence>
<dbReference type="InterPro" id="IPR007553">
    <property type="entry name" value="2-thiour_desulf"/>
</dbReference>
<dbReference type="EMBL" id="JAQLKE010000001">
    <property type="protein sequence ID" value="MDB7082313.1"/>
    <property type="molecule type" value="Genomic_DNA"/>
</dbReference>
<dbReference type="EMBL" id="QUSL01000002">
    <property type="protein sequence ID" value="RGD86988.1"/>
    <property type="molecule type" value="Genomic_DNA"/>
</dbReference>
<dbReference type="Proteomes" id="UP001211987">
    <property type="component" value="Unassembled WGS sequence"/>
</dbReference>
<organism evidence="2 3">
    <name type="scientific">Thomasclavelia ramosa</name>
    <dbReference type="NCBI Taxonomy" id="1547"/>
    <lineage>
        <taxon>Bacteria</taxon>
        <taxon>Bacillati</taxon>
        <taxon>Bacillota</taxon>
        <taxon>Erysipelotrichia</taxon>
        <taxon>Erysipelotrichales</taxon>
        <taxon>Coprobacillaceae</taxon>
        <taxon>Thomasclavelia</taxon>
    </lineage>
</organism>
<dbReference type="AlphaFoldDB" id="A0A3E3EHX2"/>
<proteinExistence type="predicted"/>
<evidence type="ECO:0000313" key="2">
    <source>
        <dbReference type="EMBL" id="RGD86988.1"/>
    </source>
</evidence>
<reference evidence="2 3" key="1">
    <citation type="submission" date="2018-08" db="EMBL/GenBank/DDBJ databases">
        <title>A genome reference for cultivated species of the human gut microbiota.</title>
        <authorList>
            <person name="Zou Y."/>
            <person name="Xue W."/>
            <person name="Luo G."/>
        </authorList>
    </citation>
    <scope>NUCLEOTIDE SEQUENCE [LARGE SCALE GENOMIC DNA]</scope>
    <source>
        <strain evidence="2 3">OM06-4</strain>
    </source>
</reference>
<gene>
    <name evidence="2" type="ORF">DXB93_02135</name>
    <name evidence="1" type="ORF">PM738_00745</name>
</gene>
<sequence>MIGVSSCLAGCKCTYSGDDKLIKLVKEMVMRNEAIMICPEVLGGLSIPRSPCEIRDGKVVDINGVDWTKEYRLGAQKSLEILQEHDVDVVLLKAKSPSCGKNYIYDGTFSHTVINGDGITCQLLEKHGIIVFNDDNIDEFLKYIERR</sequence>
<dbReference type="PANTHER" id="PTHR30087:SF1">
    <property type="entry name" value="HYPOTHETICAL CYTOSOLIC PROTEIN"/>
    <property type="match status" value="1"/>
</dbReference>
<reference evidence="1" key="2">
    <citation type="submission" date="2023-01" db="EMBL/GenBank/DDBJ databases">
        <title>Human gut microbiome strain richness.</title>
        <authorList>
            <person name="Chen-Liaw A."/>
        </authorList>
    </citation>
    <scope>NUCLEOTIDE SEQUENCE</scope>
    <source>
        <strain evidence="1">1001217st2_G6_1001217B_191108</strain>
    </source>
</reference>